<dbReference type="GO" id="GO:0005886">
    <property type="term" value="C:plasma membrane"/>
    <property type="evidence" value="ECO:0007669"/>
    <property type="project" value="TreeGrafter"/>
</dbReference>
<reference evidence="6" key="1">
    <citation type="journal article" date="2020" name="Stud. Mycol.">
        <title>101 Dothideomycetes genomes: a test case for predicting lifestyles and emergence of pathogens.</title>
        <authorList>
            <person name="Haridas S."/>
            <person name="Albert R."/>
            <person name="Binder M."/>
            <person name="Bloem J."/>
            <person name="Labutti K."/>
            <person name="Salamov A."/>
            <person name="Andreopoulos B."/>
            <person name="Baker S."/>
            <person name="Barry K."/>
            <person name="Bills G."/>
            <person name="Bluhm B."/>
            <person name="Cannon C."/>
            <person name="Castanera R."/>
            <person name="Culley D."/>
            <person name="Daum C."/>
            <person name="Ezra D."/>
            <person name="Gonzalez J."/>
            <person name="Henrissat B."/>
            <person name="Kuo A."/>
            <person name="Liang C."/>
            <person name="Lipzen A."/>
            <person name="Lutzoni F."/>
            <person name="Magnuson J."/>
            <person name="Mondo S."/>
            <person name="Nolan M."/>
            <person name="Ohm R."/>
            <person name="Pangilinan J."/>
            <person name="Park H.-J."/>
            <person name="Ramirez L."/>
            <person name="Alfaro M."/>
            <person name="Sun H."/>
            <person name="Tritt A."/>
            <person name="Yoshinaga Y."/>
            <person name="Zwiers L.-H."/>
            <person name="Turgeon B."/>
            <person name="Goodwin S."/>
            <person name="Spatafora J."/>
            <person name="Crous P."/>
            <person name="Grigoriev I."/>
        </authorList>
    </citation>
    <scope>NUCLEOTIDE SEQUENCE</scope>
    <source>
        <strain evidence="6">CBS 113979</strain>
    </source>
</reference>
<protein>
    <submittedName>
        <fullName evidence="6">RTA1-domain-containing protein</fullName>
    </submittedName>
</protein>
<feature type="transmembrane region" description="Helical" evidence="5">
    <location>
        <begin position="49"/>
        <end position="69"/>
    </location>
</feature>
<feature type="transmembrane region" description="Helical" evidence="5">
    <location>
        <begin position="76"/>
        <end position="96"/>
    </location>
</feature>
<name>A0A6G1H3P0_9PEZI</name>
<dbReference type="AlphaFoldDB" id="A0A6G1H3P0"/>
<sequence>MSTAYFECLNGDYNERATCRDHCTLSVNPPEGYFTCPMEASFWRYLPSYGANGAFIGLFSLSLTLFLIQGFMSRRFLGFSIAMVLGCILEVVGYVARIKAHDNPFAEAAFLAQIVTLTIAPAFLAAGIYLCLSRIVLAFGASNSRLSPKMYPRVFIPCDVVSLLLQAAGGGLASSQSHQNKDPTTGNNIMIAGLAFQVATLLVFIVLAADFSVRTWMRVKSLGREGALDPTHERLRSSWAFQGFLIALALSTLCIFTRCVYRVAELSDGWDGHLINTQRYFIGLEGALVAISVLVLNAFHPGLCFREGDRVERYIYRSDKAQEIQRAT</sequence>
<dbReference type="InterPro" id="IPR007568">
    <property type="entry name" value="RTA1"/>
</dbReference>
<dbReference type="Pfam" id="PF04479">
    <property type="entry name" value="RTA1"/>
    <property type="match status" value="1"/>
</dbReference>
<dbReference type="EMBL" id="ML977151">
    <property type="protein sequence ID" value="KAF1987843.1"/>
    <property type="molecule type" value="Genomic_DNA"/>
</dbReference>
<evidence type="ECO:0000256" key="1">
    <source>
        <dbReference type="ARBA" id="ARBA00004141"/>
    </source>
</evidence>
<comment type="subcellular location">
    <subcellularLocation>
        <location evidence="1">Membrane</location>
        <topology evidence="1">Multi-pass membrane protein</topology>
    </subcellularLocation>
</comment>
<evidence type="ECO:0000313" key="6">
    <source>
        <dbReference type="EMBL" id="KAF1987843.1"/>
    </source>
</evidence>
<accession>A0A6G1H3P0</accession>
<feature type="transmembrane region" description="Helical" evidence="5">
    <location>
        <begin position="280"/>
        <end position="299"/>
    </location>
</feature>
<feature type="transmembrane region" description="Helical" evidence="5">
    <location>
        <begin position="244"/>
        <end position="264"/>
    </location>
</feature>
<evidence type="ECO:0000256" key="2">
    <source>
        <dbReference type="ARBA" id="ARBA00022692"/>
    </source>
</evidence>
<keyword evidence="7" id="KW-1185">Reference proteome</keyword>
<dbReference type="PANTHER" id="PTHR31465:SF7">
    <property type="entry name" value="SPHINGOID LONG-CHAIN BASE TRANSPORTER RSB1"/>
    <property type="match status" value="1"/>
</dbReference>
<keyword evidence="3 5" id="KW-1133">Transmembrane helix</keyword>
<evidence type="ECO:0000256" key="4">
    <source>
        <dbReference type="ARBA" id="ARBA00023136"/>
    </source>
</evidence>
<evidence type="ECO:0000256" key="5">
    <source>
        <dbReference type="SAM" id="Phobius"/>
    </source>
</evidence>
<proteinExistence type="predicted"/>
<dbReference type="Proteomes" id="UP000800041">
    <property type="component" value="Unassembled WGS sequence"/>
</dbReference>
<keyword evidence="4 5" id="KW-0472">Membrane</keyword>
<feature type="transmembrane region" description="Helical" evidence="5">
    <location>
        <begin position="150"/>
        <end position="169"/>
    </location>
</feature>
<keyword evidence="2 5" id="KW-0812">Transmembrane</keyword>
<feature type="transmembrane region" description="Helical" evidence="5">
    <location>
        <begin position="189"/>
        <end position="211"/>
    </location>
</feature>
<evidence type="ECO:0000313" key="7">
    <source>
        <dbReference type="Proteomes" id="UP000800041"/>
    </source>
</evidence>
<evidence type="ECO:0000256" key="3">
    <source>
        <dbReference type="ARBA" id="ARBA00022989"/>
    </source>
</evidence>
<gene>
    <name evidence="6" type="ORF">K402DRAFT_445910</name>
</gene>
<feature type="transmembrane region" description="Helical" evidence="5">
    <location>
        <begin position="108"/>
        <end position="130"/>
    </location>
</feature>
<dbReference type="GO" id="GO:0000324">
    <property type="term" value="C:fungal-type vacuole"/>
    <property type="evidence" value="ECO:0007669"/>
    <property type="project" value="TreeGrafter"/>
</dbReference>
<dbReference type="OrthoDB" id="1844152at2759"/>
<organism evidence="6 7">
    <name type="scientific">Aulographum hederae CBS 113979</name>
    <dbReference type="NCBI Taxonomy" id="1176131"/>
    <lineage>
        <taxon>Eukaryota</taxon>
        <taxon>Fungi</taxon>
        <taxon>Dikarya</taxon>
        <taxon>Ascomycota</taxon>
        <taxon>Pezizomycotina</taxon>
        <taxon>Dothideomycetes</taxon>
        <taxon>Pleosporomycetidae</taxon>
        <taxon>Aulographales</taxon>
        <taxon>Aulographaceae</taxon>
    </lineage>
</organism>
<dbReference type="PANTHER" id="PTHR31465">
    <property type="entry name" value="PROTEIN RTA1-RELATED"/>
    <property type="match status" value="1"/>
</dbReference>